<feature type="chain" id="PRO_5040807906" evidence="1">
    <location>
        <begin position="20"/>
        <end position="562"/>
    </location>
</feature>
<evidence type="ECO:0000256" key="1">
    <source>
        <dbReference type="SAM" id="SignalP"/>
    </source>
</evidence>
<dbReference type="Proteomes" id="UP001151081">
    <property type="component" value="Unassembled WGS sequence"/>
</dbReference>
<evidence type="ECO:0000313" key="2">
    <source>
        <dbReference type="EMBL" id="MDC3989586.1"/>
    </source>
</evidence>
<name>A0A9X4AZ91_9BACT</name>
<proteinExistence type="predicted"/>
<evidence type="ECO:0000313" key="3">
    <source>
        <dbReference type="Proteomes" id="UP001151081"/>
    </source>
</evidence>
<keyword evidence="3" id="KW-1185">Reference proteome</keyword>
<accession>A0A9X4AZ91</accession>
<reference evidence="2 3" key="1">
    <citation type="submission" date="2021-04" db="EMBL/GenBank/DDBJ databases">
        <title>Genome analysis of Polyangium sp.</title>
        <authorList>
            <person name="Li Y."/>
            <person name="Wang J."/>
        </authorList>
    </citation>
    <scope>NUCLEOTIDE SEQUENCE [LARGE SCALE GENOMIC DNA]</scope>
    <source>
        <strain evidence="2 3">SDU14</strain>
    </source>
</reference>
<sequence length="562" mass="60158">MSRIFTLLIAFASAAFVLAMGCVGGDDEGPIDEPIDADEQGLTVPTHQFASYYLKNVPTVDGRTQWSSVVINNPNSVPAHVTFTVHRNDGLGTLGTISKTIPAGGWYNSYGDPAWLGVTETDPVNHRTVGWVELESDAEVAANNRIDVRTGTTFDSPVSLFNDTRFLKSPSTRLFSTFFLRNWPTGTSGVTQWTDITVNNPSTAPANIAVRVHKSDGSGVHAILNRTLPAKGAWSSYGDPGWLGIAPTDPGNGGAIGWLEVLSDAPVVASSRTALRSGNTYNASPLLLDDAGFDATLSGDLRAPLFLKGAPAGGTITQWSHPIIVNPNPTPATITVFVRRSDGACQDLAQFSRTIPAMGFWNAFGDASWASATGSQGWTEITSTQEVFGINRVMFRNGSTATSPLTWLDDEPLAQKSSSMQFASFYLKRWPSTAGYTQWTDLVVNNPDAKNPATITVRIRKVDGSGYLTSFERQIPRRGVWRSAEDPEWLSIPNSDPANGRSVGWVEITSTSPITALNRVNLRSGDTATSPVTLFEDTLLDGSISLGTGGDTPSDPPCGACH</sequence>
<feature type="signal peptide" evidence="1">
    <location>
        <begin position="1"/>
        <end position="19"/>
    </location>
</feature>
<dbReference type="PROSITE" id="PS51257">
    <property type="entry name" value="PROKAR_LIPOPROTEIN"/>
    <property type="match status" value="1"/>
</dbReference>
<comment type="caution">
    <text evidence="2">The sequence shown here is derived from an EMBL/GenBank/DDBJ whole genome shotgun (WGS) entry which is preliminary data.</text>
</comment>
<dbReference type="RefSeq" id="WP_272428801.1">
    <property type="nucleotide sequence ID" value="NZ_JAGTJJ010000126.1"/>
</dbReference>
<gene>
    <name evidence="2" type="ORF">KEG57_54520</name>
</gene>
<organism evidence="2 3">
    <name type="scientific">Polyangium jinanense</name>
    <dbReference type="NCBI Taxonomy" id="2829994"/>
    <lineage>
        <taxon>Bacteria</taxon>
        <taxon>Pseudomonadati</taxon>
        <taxon>Myxococcota</taxon>
        <taxon>Polyangia</taxon>
        <taxon>Polyangiales</taxon>
        <taxon>Polyangiaceae</taxon>
        <taxon>Polyangium</taxon>
    </lineage>
</organism>
<keyword evidence="1" id="KW-0732">Signal</keyword>
<dbReference type="EMBL" id="JAGTJJ010000126">
    <property type="protein sequence ID" value="MDC3989586.1"/>
    <property type="molecule type" value="Genomic_DNA"/>
</dbReference>
<dbReference type="AlphaFoldDB" id="A0A9X4AZ91"/>
<protein>
    <submittedName>
        <fullName evidence="2">Uncharacterized protein</fullName>
    </submittedName>
</protein>